<gene>
    <name evidence="2" type="ORF">KA717_06395</name>
</gene>
<evidence type="ECO:0000256" key="1">
    <source>
        <dbReference type="SAM" id="Phobius"/>
    </source>
</evidence>
<dbReference type="KEGG" id="wna:KA717_06395"/>
<organism evidence="2">
    <name type="scientific">Woronichinia naegeliana WA131</name>
    <dbReference type="NCBI Taxonomy" id="2824559"/>
    <lineage>
        <taxon>Bacteria</taxon>
        <taxon>Bacillati</taxon>
        <taxon>Cyanobacteriota</taxon>
        <taxon>Cyanophyceae</taxon>
        <taxon>Synechococcales</taxon>
        <taxon>Coelosphaeriaceae</taxon>
        <taxon>Woronichinia</taxon>
    </lineage>
</organism>
<keyword evidence="1" id="KW-1133">Transmembrane helix</keyword>
<accession>A0A977PYF1</accession>
<feature type="transmembrane region" description="Helical" evidence="1">
    <location>
        <begin position="183"/>
        <end position="203"/>
    </location>
</feature>
<feature type="transmembrane region" description="Helical" evidence="1">
    <location>
        <begin position="157"/>
        <end position="177"/>
    </location>
</feature>
<evidence type="ECO:0000313" key="2">
    <source>
        <dbReference type="EMBL" id="UXE62410.1"/>
    </source>
</evidence>
<name>A0A977PYF1_9CYAN</name>
<keyword evidence="1" id="KW-0812">Transmembrane</keyword>
<dbReference type="AlphaFoldDB" id="A0A977PYF1"/>
<reference evidence="2" key="1">
    <citation type="submission" date="2021-04" db="EMBL/GenBank/DDBJ databases">
        <title>Genome sequence of Woronichinia naegeliana from Washington state freshwater lake bloom.</title>
        <authorList>
            <person name="Dreher T.W."/>
        </authorList>
    </citation>
    <scope>NUCLEOTIDE SEQUENCE</scope>
    <source>
        <strain evidence="2">WA131</strain>
    </source>
</reference>
<feature type="transmembrane region" description="Helical" evidence="1">
    <location>
        <begin position="282"/>
        <end position="301"/>
    </location>
</feature>
<protein>
    <submittedName>
        <fullName evidence="2">Uncharacterized protein</fullName>
    </submittedName>
</protein>
<dbReference type="EMBL" id="CP073041">
    <property type="protein sequence ID" value="UXE62410.1"/>
    <property type="molecule type" value="Genomic_DNA"/>
</dbReference>
<dbReference type="Proteomes" id="UP001065613">
    <property type="component" value="Chromosome"/>
</dbReference>
<feature type="transmembrane region" description="Helical" evidence="1">
    <location>
        <begin position="307"/>
        <end position="325"/>
    </location>
</feature>
<keyword evidence="1" id="KW-0472">Membrane</keyword>
<proteinExistence type="predicted"/>
<sequence>MSTNDDDYLIISSLDYPLLEIVIGYELSGWKGLGDFIFVVNQEKAEKIFAIQHRQVNIQFPQYLDRLVIRNFAVSSSLTFITYYQSSEDNQLPNYYQEKAIAVTSLSLDGDIFQQMIKDCLQNKVYQKVVYAHLWLVRQTISSFYAKIYKRLQHIDLSLFLAFGSANSTNSILSGFGNNPVNWLRNFIISLLIMVLSLLLINLRRRYFGENFSEFGQKIFSTELDQAIFISGIVIPNIVTENNYLKPLLMILVTVFSLLMRWIKDQKIYQRLIRIEILPNSFASLMLEIILELFLIMVIFLNLHFNSFSNTIIVAQVLLINLLIFRFRDRLPSLITQWFWRKILKG</sequence>